<dbReference type="InterPro" id="IPR025855">
    <property type="entry name" value="Replic_Relax"/>
</dbReference>
<comment type="caution">
    <text evidence="2">The sequence shown here is derived from an EMBL/GenBank/DDBJ whole genome shotgun (WGS) entry which is preliminary data.</text>
</comment>
<name>A0ABT7YQJ5_9ACTN</name>
<organism evidence="2 4">
    <name type="scientific">Glycomyces tritici</name>
    <dbReference type="NCBI Taxonomy" id="2665176"/>
    <lineage>
        <taxon>Bacteria</taxon>
        <taxon>Bacillati</taxon>
        <taxon>Actinomycetota</taxon>
        <taxon>Actinomycetes</taxon>
        <taxon>Glycomycetales</taxon>
        <taxon>Glycomycetaceae</taxon>
        <taxon>Glycomyces</taxon>
    </lineage>
</organism>
<evidence type="ECO:0000313" key="4">
    <source>
        <dbReference type="Proteomes" id="UP001171902"/>
    </source>
</evidence>
<sequence length="316" mass="34914">MTDWPTYRGETGATGRTADRAEQGVAPTCEISSQDTTTLEPSGEHSPTTRPARGRVERLRQKLSERDFAVLRSLHKLRLLTGAQIARLHVAGGSRATQARRTRALLQRLSELNVVVRLGQRVGGVRAGSAGFIYGLSGYGQAVLEVDGPTGKKRRRVWETSPPHQRHVLAVSELFVQLVEADRDGRVDLLEFQPEPTCWRRFPGAAGGVVTLKPDAALRLGVRAVELSVFIEVDMGTESTPTLTKKCQSYIAYWRSGIEQQAHDVFPVVLWLAEATRRADQLSEVIRRLPHETQALFRVALLSETIHLLSAEGGEQ</sequence>
<feature type="compositionally biased region" description="Polar residues" evidence="1">
    <location>
        <begin position="30"/>
        <end position="49"/>
    </location>
</feature>
<gene>
    <name evidence="2" type="ORF">QWI33_14265</name>
    <name evidence="3" type="ORF">QWI33_24480</name>
</gene>
<feature type="region of interest" description="Disordered" evidence="1">
    <location>
        <begin position="1"/>
        <end position="54"/>
    </location>
</feature>
<dbReference type="Pfam" id="PF13814">
    <property type="entry name" value="Replic_Relax"/>
    <property type="match status" value="1"/>
</dbReference>
<evidence type="ECO:0000256" key="1">
    <source>
        <dbReference type="SAM" id="MobiDB-lite"/>
    </source>
</evidence>
<reference evidence="2" key="1">
    <citation type="submission" date="2023-06" db="EMBL/GenBank/DDBJ databases">
        <title>Gycomyces niveus sp.nov., a novel actinomycete isolated from soil in Shouguang.</title>
        <authorList>
            <person name="Yang X."/>
            <person name="Zhao J."/>
        </authorList>
    </citation>
    <scope>NUCLEOTIDE SEQUENCE</scope>
    <source>
        <strain evidence="2">NEAU C2</strain>
    </source>
</reference>
<evidence type="ECO:0000313" key="2">
    <source>
        <dbReference type="EMBL" id="MDN3240896.1"/>
    </source>
</evidence>
<evidence type="ECO:0000313" key="3">
    <source>
        <dbReference type="EMBL" id="MDN3242901.1"/>
    </source>
</evidence>
<proteinExistence type="predicted"/>
<dbReference type="EMBL" id="JAUEMJ010000004">
    <property type="protein sequence ID" value="MDN3240896.1"/>
    <property type="molecule type" value="Genomic_DNA"/>
</dbReference>
<dbReference type="Proteomes" id="UP001171902">
    <property type="component" value="Unassembled WGS sequence"/>
</dbReference>
<keyword evidence="4" id="KW-1185">Reference proteome</keyword>
<dbReference type="EMBL" id="JAUEMJ010000010">
    <property type="protein sequence ID" value="MDN3242901.1"/>
    <property type="molecule type" value="Genomic_DNA"/>
</dbReference>
<accession>A0ABT7YQJ5</accession>
<protein>
    <submittedName>
        <fullName evidence="2">Replication-relaxation family protein</fullName>
    </submittedName>
</protein>
<dbReference type="RefSeq" id="WP_289957821.1">
    <property type="nucleotide sequence ID" value="NZ_JAUEMJ010000004.1"/>
</dbReference>